<sequence length="106" mass="11506">MGVYPERVRVAQEGRRNQEDDGGCRCRRQAVARLYGAGGRGKPNLRDGSEIPLPPILLGSLGSDPRKKTVCLCGPRDVQPAALEDGRDTSPSPWWSAMGSCTGRFH</sequence>
<reference evidence="3" key="1">
    <citation type="submission" date="2025-08" db="UniProtKB">
        <authorList>
            <consortium name="RefSeq"/>
        </authorList>
    </citation>
    <scope>IDENTIFICATION</scope>
    <source>
        <tissue evidence="3">Blood</tissue>
    </source>
</reference>
<dbReference type="AlphaFoldDB" id="A0A6J3GVD6"/>
<evidence type="ECO:0000313" key="3">
    <source>
        <dbReference type="RefSeq" id="XP_032122263.1"/>
    </source>
</evidence>
<dbReference type="Proteomes" id="UP000504640">
    <property type="component" value="Unplaced"/>
</dbReference>
<name>A0A6J3GVD6_SAPAP</name>
<dbReference type="RefSeq" id="XP_032122263.1">
    <property type="nucleotide sequence ID" value="XM_032266372.1"/>
</dbReference>
<dbReference type="Gene3D" id="3.40.630.10">
    <property type="entry name" value="Zn peptidases"/>
    <property type="match status" value="1"/>
</dbReference>
<evidence type="ECO:0000256" key="1">
    <source>
        <dbReference type="SAM" id="MobiDB-lite"/>
    </source>
</evidence>
<keyword evidence="2" id="KW-1185">Reference proteome</keyword>
<accession>A0A6J3GVD6</accession>
<organism evidence="2 3">
    <name type="scientific">Sapajus apella</name>
    <name type="common">Brown-capped capuchin</name>
    <name type="synonym">Cebus apella</name>
    <dbReference type="NCBI Taxonomy" id="9515"/>
    <lineage>
        <taxon>Eukaryota</taxon>
        <taxon>Metazoa</taxon>
        <taxon>Chordata</taxon>
        <taxon>Craniata</taxon>
        <taxon>Vertebrata</taxon>
        <taxon>Euteleostomi</taxon>
        <taxon>Mammalia</taxon>
        <taxon>Eutheria</taxon>
        <taxon>Euarchontoglires</taxon>
        <taxon>Primates</taxon>
        <taxon>Haplorrhini</taxon>
        <taxon>Platyrrhini</taxon>
        <taxon>Cebidae</taxon>
        <taxon>Cebinae</taxon>
        <taxon>Sapajus</taxon>
    </lineage>
</organism>
<feature type="region of interest" description="Disordered" evidence="1">
    <location>
        <begin position="1"/>
        <end position="23"/>
    </location>
</feature>
<gene>
    <name evidence="3" type="primary">LOC116541882</name>
</gene>
<proteinExistence type="predicted"/>
<dbReference type="GeneID" id="116541882"/>
<protein>
    <submittedName>
        <fullName evidence="3">Cytosolic non-specific dipeptidase-like</fullName>
    </submittedName>
</protein>
<feature type="region of interest" description="Disordered" evidence="1">
    <location>
        <begin position="81"/>
        <end position="106"/>
    </location>
</feature>
<evidence type="ECO:0000313" key="2">
    <source>
        <dbReference type="Proteomes" id="UP000504640"/>
    </source>
</evidence>